<evidence type="ECO:0000256" key="2">
    <source>
        <dbReference type="ARBA" id="ARBA00023180"/>
    </source>
</evidence>
<dbReference type="HOGENOM" id="CLU_842452_0_0_1"/>
<keyword evidence="5" id="KW-0378">Hydrolase</keyword>
<dbReference type="GO" id="GO:0016787">
    <property type="term" value="F:hydrolase activity"/>
    <property type="evidence" value="ECO:0007669"/>
    <property type="project" value="UniProtKB-KW"/>
</dbReference>
<name>G2QG57_THET4</name>
<gene>
    <name evidence="5" type="ORF">MYCTH_108391</name>
</gene>
<keyword evidence="3" id="KW-0336">GPI-anchor</keyword>
<dbReference type="InterPro" id="IPR004886">
    <property type="entry name" value="Glucanosyltransferase"/>
</dbReference>
<feature type="region of interest" description="Disordered" evidence="4">
    <location>
        <begin position="310"/>
        <end position="330"/>
    </location>
</feature>
<sequence>MLSTANSPKAPSLKAAVRDLHAFRGARSYRHIPLAYSAANVPPLLLLTAEYLTCTGGSGSGSGSSATIDLLGLNIFEATPCASSTWTALRAARRRSSPSPSSSPRSAATCASRPGSSRVRRKGEGGGVRRSMIRGRKTTSSAPRRRCWGPDVREHLLGRQRVLITSGPSTPRASSAGWSTSVRGGGGGQHRRRRRRDADARGRVRRVPVLFPDRPPPACPTRDQAEGWLVDADEPLPTIDGLVIGTVTVEETITGTGGSPLGSFLFCRNTRGKPRVSQLGALTRSFATTSKDARVDRPPWRQQLLQCRQQRQQRQQHASNKLRTPKERRD</sequence>
<dbReference type="GO" id="GO:0016740">
    <property type="term" value="F:transferase activity"/>
    <property type="evidence" value="ECO:0007669"/>
    <property type="project" value="UniProtKB-KW"/>
</dbReference>
<dbReference type="GO" id="GO:0098552">
    <property type="term" value="C:side of membrane"/>
    <property type="evidence" value="ECO:0007669"/>
    <property type="project" value="UniProtKB-KW"/>
</dbReference>
<dbReference type="Proteomes" id="UP000007322">
    <property type="component" value="Chromosome 4"/>
</dbReference>
<feature type="compositionally biased region" description="Basic residues" evidence="4">
    <location>
        <begin position="131"/>
        <end position="147"/>
    </location>
</feature>
<feature type="region of interest" description="Disordered" evidence="4">
    <location>
        <begin position="165"/>
        <end position="200"/>
    </location>
</feature>
<keyword evidence="3" id="KW-0472">Membrane</keyword>
<evidence type="ECO:0000256" key="4">
    <source>
        <dbReference type="SAM" id="MobiDB-lite"/>
    </source>
</evidence>
<dbReference type="GO" id="GO:0005886">
    <property type="term" value="C:plasma membrane"/>
    <property type="evidence" value="ECO:0007669"/>
    <property type="project" value="UniProtKB-SubCell"/>
</dbReference>
<dbReference type="Pfam" id="PF03198">
    <property type="entry name" value="Glyco_hydro_72"/>
    <property type="match status" value="1"/>
</dbReference>
<dbReference type="EMBL" id="CP003005">
    <property type="protein sequence ID" value="AEO58522.1"/>
    <property type="molecule type" value="Genomic_DNA"/>
</dbReference>
<keyword evidence="6" id="KW-1185">Reference proteome</keyword>
<dbReference type="GeneID" id="11510057"/>
<dbReference type="OrthoDB" id="421038at2759"/>
<keyword evidence="3" id="KW-0449">Lipoprotein</keyword>
<comment type="subcellular location">
    <subcellularLocation>
        <location evidence="3">Cell membrane</location>
        <topology evidence="3">Lipid-anchor</topology>
        <topology evidence="3">GPI-anchor</topology>
    </subcellularLocation>
</comment>
<feature type="region of interest" description="Disordered" evidence="4">
    <location>
        <begin position="92"/>
        <end position="149"/>
    </location>
</feature>
<dbReference type="RefSeq" id="XP_003663767.1">
    <property type="nucleotide sequence ID" value="XM_003663719.1"/>
</dbReference>
<comment type="function">
    <text evidence="3">Splits internally a 1,3-beta-glucan molecule and transfers the newly generated reducing end (the donor) to the non-reducing end of another 1,3-beta-glucan molecule (the acceptor) forming a 1,3-beta linkage, resulting in the elongation of 1,3-beta-glucan chains in the cell wall.</text>
</comment>
<protein>
    <recommendedName>
        <fullName evidence="3">1,3-beta-glucanosyltransferase</fullName>
        <ecNumber evidence="3">2.4.1.-</ecNumber>
    </recommendedName>
</protein>
<keyword evidence="1" id="KW-0732">Signal</keyword>
<evidence type="ECO:0000313" key="5">
    <source>
        <dbReference type="EMBL" id="AEO58522.1"/>
    </source>
</evidence>
<dbReference type="AlphaFoldDB" id="G2QG57"/>
<dbReference type="EC" id="2.4.1.-" evidence="3"/>
<dbReference type="InParanoid" id="G2QG57"/>
<keyword evidence="3" id="KW-0808">Transferase</keyword>
<evidence type="ECO:0000256" key="3">
    <source>
        <dbReference type="RuleBase" id="RU361209"/>
    </source>
</evidence>
<proteinExistence type="inferred from homology"/>
<dbReference type="VEuPathDB" id="FungiDB:MYCTH_108391"/>
<dbReference type="KEGG" id="mtm:MYCTH_108391"/>
<comment type="similarity">
    <text evidence="3">Belongs to the glycosyl hydrolase 72 family.</text>
</comment>
<accession>G2QG57</accession>
<evidence type="ECO:0000313" key="6">
    <source>
        <dbReference type="Proteomes" id="UP000007322"/>
    </source>
</evidence>
<feature type="compositionally biased region" description="Low complexity" evidence="4">
    <location>
        <begin position="97"/>
        <end position="117"/>
    </location>
</feature>
<reference evidence="5 6" key="1">
    <citation type="journal article" date="2011" name="Nat. Biotechnol.">
        <title>Comparative genomic analysis of the thermophilic biomass-degrading fungi Myceliophthora thermophila and Thielavia terrestris.</title>
        <authorList>
            <person name="Berka R.M."/>
            <person name="Grigoriev I.V."/>
            <person name="Otillar R."/>
            <person name="Salamov A."/>
            <person name="Grimwood J."/>
            <person name="Reid I."/>
            <person name="Ishmael N."/>
            <person name="John T."/>
            <person name="Darmond C."/>
            <person name="Moisan M.-C."/>
            <person name="Henrissat B."/>
            <person name="Coutinho P.M."/>
            <person name="Lombard V."/>
            <person name="Natvig D.O."/>
            <person name="Lindquist E."/>
            <person name="Schmutz J."/>
            <person name="Lucas S."/>
            <person name="Harris P."/>
            <person name="Powlowski J."/>
            <person name="Bellemare A."/>
            <person name="Taylor D."/>
            <person name="Butler G."/>
            <person name="de Vries R.P."/>
            <person name="Allijn I.E."/>
            <person name="van den Brink J."/>
            <person name="Ushinsky S."/>
            <person name="Storms R."/>
            <person name="Powell A.J."/>
            <person name="Paulsen I.T."/>
            <person name="Elbourne L.D.H."/>
            <person name="Baker S.E."/>
            <person name="Magnuson J."/>
            <person name="LaBoissiere S."/>
            <person name="Clutterbuck A.J."/>
            <person name="Martinez D."/>
            <person name="Wogulis M."/>
            <person name="de Leon A.L."/>
            <person name="Rey M.W."/>
            <person name="Tsang A."/>
        </authorList>
    </citation>
    <scope>NUCLEOTIDE SEQUENCE [LARGE SCALE GENOMIC DNA]</scope>
    <source>
        <strain evidence="6">ATCC 42464 / BCRC 31852 / DSM 1799</strain>
    </source>
</reference>
<evidence type="ECO:0000256" key="1">
    <source>
        <dbReference type="ARBA" id="ARBA00022729"/>
    </source>
</evidence>
<organism evidence="5 6">
    <name type="scientific">Thermothelomyces thermophilus (strain ATCC 42464 / BCRC 31852 / DSM 1799)</name>
    <name type="common">Sporotrichum thermophile</name>
    <dbReference type="NCBI Taxonomy" id="573729"/>
    <lineage>
        <taxon>Eukaryota</taxon>
        <taxon>Fungi</taxon>
        <taxon>Dikarya</taxon>
        <taxon>Ascomycota</taxon>
        <taxon>Pezizomycotina</taxon>
        <taxon>Sordariomycetes</taxon>
        <taxon>Sordariomycetidae</taxon>
        <taxon>Sordariales</taxon>
        <taxon>Chaetomiaceae</taxon>
        <taxon>Thermothelomyces</taxon>
    </lineage>
</organism>
<feature type="compositionally biased region" description="Polar residues" evidence="4">
    <location>
        <begin position="166"/>
        <end position="181"/>
    </location>
</feature>
<keyword evidence="2" id="KW-0325">Glycoprotein</keyword>
<dbReference type="Gene3D" id="3.20.20.80">
    <property type="entry name" value="Glycosidases"/>
    <property type="match status" value="1"/>
</dbReference>